<evidence type="ECO:0000313" key="2">
    <source>
        <dbReference type="EMBL" id="EFE75626.2"/>
    </source>
</evidence>
<feature type="region of interest" description="Disordered" evidence="1">
    <location>
        <begin position="1"/>
        <end position="23"/>
    </location>
</feature>
<accession>D6APD0</accession>
<protein>
    <submittedName>
        <fullName evidence="2">Predicted protein</fullName>
    </submittedName>
</protein>
<name>D6APD0_STRFL</name>
<organism evidence="2 3">
    <name type="scientific">Streptomyces filamentosus NRRL 15998</name>
    <dbReference type="NCBI Taxonomy" id="457431"/>
    <lineage>
        <taxon>Bacteria</taxon>
        <taxon>Bacillati</taxon>
        <taxon>Actinomycetota</taxon>
        <taxon>Actinomycetes</taxon>
        <taxon>Kitasatosporales</taxon>
        <taxon>Streptomycetaceae</taxon>
        <taxon>Streptomyces</taxon>
    </lineage>
</organism>
<sequence>MKPSGPDARPTSLGDGPPLMTPRVMPALPRRVFSDAEWERIRAGCSRGRSGAKWIARCRGDVLWLYRSETGYGIYEATFVPTADGGRRIARALVEGHAQRYRSPSTEYDALVLELVVSAVLLDEPADGLRAAMTRLMRAASGVVDMPSEVVEHSILGVLSARPYAPTGAVGRGAHRPPRPRPLP</sequence>
<reference evidence="3" key="1">
    <citation type="submission" date="2008-10" db="EMBL/GenBank/DDBJ databases">
        <authorList>
            <person name="Molnar K."/>
        </authorList>
    </citation>
    <scope>NUCLEOTIDE SEQUENCE [LARGE SCALE GENOMIC DNA]</scope>
    <source>
        <strain evidence="3">NRRL 15998</strain>
    </source>
</reference>
<dbReference type="Proteomes" id="UP000003986">
    <property type="component" value="Unassembled WGS sequence"/>
</dbReference>
<evidence type="ECO:0000256" key="1">
    <source>
        <dbReference type="SAM" id="MobiDB-lite"/>
    </source>
</evidence>
<dbReference type="AlphaFoldDB" id="D6APD0"/>
<evidence type="ECO:0000313" key="3">
    <source>
        <dbReference type="Proteomes" id="UP000003986"/>
    </source>
</evidence>
<gene>
    <name evidence="2" type="ORF">SSGG_02993</name>
</gene>
<reference evidence="3" key="2">
    <citation type="submission" date="2008-12" db="EMBL/GenBank/DDBJ databases">
        <title>Annotation of Streptomyces roseosporus strain NRRL 15998.</title>
        <authorList>
            <consortium name="The Broad Institute Genome Sequencing Platform"/>
            <consortium name="Broad Institute Microbial Sequencing Center"/>
            <person name="Fischbach M."/>
            <person name="Ward D."/>
            <person name="Young S."/>
            <person name="Kodira C.D."/>
            <person name="Zeng Q."/>
            <person name="Koehrsen M."/>
            <person name="Godfrey P."/>
            <person name="Alvarado L."/>
            <person name="Berlin A.M."/>
            <person name="Borenstein D."/>
            <person name="Chen Z."/>
            <person name="Engels R."/>
            <person name="Freedman E."/>
            <person name="Gellesch M."/>
            <person name="Goldberg J."/>
            <person name="Griggs A."/>
            <person name="Gujja S."/>
            <person name="Heiman D.I."/>
            <person name="Hepburn T.A."/>
            <person name="Howarth C."/>
            <person name="Jen D."/>
            <person name="Larson L."/>
            <person name="Lewis B."/>
            <person name="Mehta T."/>
            <person name="Park D."/>
            <person name="Pearson M."/>
            <person name="Roberts A."/>
            <person name="Saif S."/>
            <person name="Shea T.D."/>
            <person name="Shenoy N."/>
            <person name="Sisk P."/>
            <person name="Stolte C."/>
            <person name="Sykes S.N."/>
            <person name="Walk T."/>
            <person name="White J."/>
            <person name="Yandava C."/>
            <person name="Straight P."/>
            <person name="Clardy J."/>
            <person name="Hung D."/>
            <person name="Kolter R."/>
            <person name="Mekalanos J."/>
            <person name="Walker S."/>
            <person name="Walsh C.T."/>
            <person name="Wieland B.L.C."/>
            <person name="Ilzarbe M."/>
            <person name="Galagan J."/>
            <person name="Nusbaum C."/>
            <person name="Birren B."/>
        </authorList>
    </citation>
    <scope>NUCLEOTIDE SEQUENCE [LARGE SCALE GENOMIC DNA]</scope>
    <source>
        <strain evidence="3">NRRL 15998</strain>
    </source>
</reference>
<proteinExistence type="predicted"/>
<dbReference type="EMBL" id="DS999644">
    <property type="protein sequence ID" value="EFE75626.2"/>
    <property type="molecule type" value="Genomic_DNA"/>
</dbReference>